<keyword evidence="2" id="KW-1185">Reference proteome</keyword>
<sequence>MELQPKPTAALCLPESEISALLQGRMLAMLSATFIKPQRMLALQPIPDRLNPRSHDRPYRFADLGSETLPPAIRAIVTCVECQIIDDLAAVDAIAALTIWSEDFLARSIATKGHLFLATVRAFRLLTPHPLEHDFEDLSAIGKCVVMPRPFTGENPEPVLPEAVFKRRSQQLRDRQPPEHSELEALQSALADLANILPSAKQLDNNIQAFLGWRVPGRSSRFSSWMNKISKVGASSEGNEFERLVRQAMISLGFSNRNQNPKASLDPDSVGGAGGLDFVCESPYLVIGECKSSSRDTLPDGVFSQLMKLGNKYLNPEEYEQAIKLVISVGKPNQHAQKTAQGNRMNLIKPATLERLVKLNASYPGSLNLWELENCLKNPPYAQEADDQINDFIDEKIEQLRIRAFLIDCLKRLTSNNQNKGASTVELHAVYITSQPPKLLEMEDLHDVAIELASPLTGYLSREKGREWRDDRFFWLRDLAIEKI</sequence>
<dbReference type="EMBL" id="JAZAQF010000086">
    <property type="protein sequence ID" value="MFG3819105.1"/>
    <property type="molecule type" value="Genomic_DNA"/>
</dbReference>
<protein>
    <submittedName>
        <fullName evidence="1">DUF1802 family protein</fullName>
    </submittedName>
</protein>
<dbReference type="SUPFAM" id="SSF52980">
    <property type="entry name" value="Restriction endonuclease-like"/>
    <property type="match status" value="1"/>
</dbReference>
<dbReference type="RefSeq" id="WP_393014805.1">
    <property type="nucleotide sequence ID" value="NZ_JAZAQF010000086.1"/>
</dbReference>
<dbReference type="InterPro" id="IPR014923">
    <property type="entry name" value="DUF1802"/>
</dbReference>
<reference evidence="2" key="1">
    <citation type="journal article" date="2024" name="Algal Res.">
        <title>Biochemical, toxicological and genomic investigation of a high-biomass producing Limnothrix strain isolated from Italian shallow drinking water reservoir.</title>
        <authorList>
            <person name="Simonazzi M."/>
            <person name="Shishido T.K."/>
            <person name="Delbaje E."/>
            <person name="Wahlsten M."/>
            <person name="Fewer D.P."/>
            <person name="Sivonen K."/>
            <person name="Pezzolesi L."/>
            <person name="Pistocchi R."/>
        </authorList>
    </citation>
    <scope>NUCLEOTIDE SEQUENCE [LARGE SCALE GENOMIC DNA]</scope>
    <source>
        <strain evidence="2">LRLZ20PSL1</strain>
    </source>
</reference>
<accession>A0ABW7CDA6</accession>
<name>A0ABW7CDA6_9CYAN</name>
<evidence type="ECO:0000313" key="1">
    <source>
        <dbReference type="EMBL" id="MFG3819105.1"/>
    </source>
</evidence>
<dbReference type="InterPro" id="IPR011335">
    <property type="entry name" value="Restrct_endonuc-II-like"/>
</dbReference>
<dbReference type="Pfam" id="PF08819">
    <property type="entry name" value="DUF1802"/>
    <property type="match status" value="1"/>
</dbReference>
<dbReference type="Proteomes" id="UP001604335">
    <property type="component" value="Unassembled WGS sequence"/>
</dbReference>
<evidence type="ECO:0000313" key="2">
    <source>
        <dbReference type="Proteomes" id="UP001604335"/>
    </source>
</evidence>
<proteinExistence type="predicted"/>
<gene>
    <name evidence="1" type="ORF">VPK24_15790</name>
</gene>
<comment type="caution">
    <text evidence="1">The sequence shown here is derived from an EMBL/GenBank/DDBJ whole genome shotgun (WGS) entry which is preliminary data.</text>
</comment>
<organism evidence="1 2">
    <name type="scientific">Limnothrix redekei LRLZ20PSL1</name>
    <dbReference type="NCBI Taxonomy" id="3112953"/>
    <lineage>
        <taxon>Bacteria</taxon>
        <taxon>Bacillati</taxon>
        <taxon>Cyanobacteriota</taxon>
        <taxon>Cyanophyceae</taxon>
        <taxon>Pseudanabaenales</taxon>
        <taxon>Pseudanabaenaceae</taxon>
        <taxon>Limnothrix</taxon>
    </lineage>
</organism>